<dbReference type="SUPFAM" id="SSF54593">
    <property type="entry name" value="Glyoxalase/Bleomycin resistance protein/Dihydroxybiphenyl dioxygenase"/>
    <property type="match status" value="2"/>
</dbReference>
<accession>A0A1H9U473</accession>
<gene>
    <name evidence="2" type="ORF">SAMN05661109_01638</name>
</gene>
<dbReference type="STRING" id="1121357.SAMN05661109_01638"/>
<dbReference type="InterPro" id="IPR004360">
    <property type="entry name" value="Glyas_Fos-R_dOase_dom"/>
</dbReference>
<evidence type="ECO:0000313" key="3">
    <source>
        <dbReference type="Proteomes" id="UP000198929"/>
    </source>
</evidence>
<dbReference type="AlphaFoldDB" id="A0A1H9U473"/>
<proteinExistence type="predicted"/>
<dbReference type="InterPro" id="IPR052164">
    <property type="entry name" value="Anthracycline_SecMetBiosynth"/>
</dbReference>
<dbReference type="PROSITE" id="PS51819">
    <property type="entry name" value="VOC"/>
    <property type="match status" value="1"/>
</dbReference>
<dbReference type="PANTHER" id="PTHR33993:SF14">
    <property type="entry name" value="GB|AAF24581.1"/>
    <property type="match status" value="1"/>
</dbReference>
<evidence type="ECO:0000313" key="2">
    <source>
        <dbReference type="EMBL" id="SES03964.1"/>
    </source>
</evidence>
<organism evidence="2 3">
    <name type="scientific">Corynebacterium cystitidis DSM 20524</name>
    <dbReference type="NCBI Taxonomy" id="1121357"/>
    <lineage>
        <taxon>Bacteria</taxon>
        <taxon>Bacillati</taxon>
        <taxon>Actinomycetota</taxon>
        <taxon>Actinomycetes</taxon>
        <taxon>Mycobacteriales</taxon>
        <taxon>Corynebacteriaceae</taxon>
        <taxon>Corynebacterium</taxon>
    </lineage>
</organism>
<dbReference type="PANTHER" id="PTHR33993">
    <property type="entry name" value="GLYOXALASE-RELATED"/>
    <property type="match status" value="1"/>
</dbReference>
<evidence type="ECO:0000259" key="1">
    <source>
        <dbReference type="PROSITE" id="PS51819"/>
    </source>
</evidence>
<reference evidence="3" key="1">
    <citation type="submission" date="2016-10" db="EMBL/GenBank/DDBJ databases">
        <authorList>
            <person name="Varghese N."/>
            <person name="Submissions S."/>
        </authorList>
    </citation>
    <scope>NUCLEOTIDE SEQUENCE [LARGE SCALE GENOMIC DNA]</scope>
    <source>
        <strain evidence="3">DSM 20524</strain>
    </source>
</reference>
<dbReference type="InterPro" id="IPR029068">
    <property type="entry name" value="Glyas_Bleomycin-R_OHBP_Dase"/>
</dbReference>
<dbReference type="RefSeq" id="WP_092258866.1">
    <property type="nucleotide sequence ID" value="NZ_CP047199.1"/>
</dbReference>
<sequence length="281" mass="30465">MPAFEARPGMPYWVDMSTKDLRKSTYFYSKVLGWKVGVHTDSTSAADAENHAENHAESDYIVARLEGLPVAGFIQQPQEASSTDTWVTQFLSADITADCDRVEELGGRVLSPATEVSLGQMALCADNADGLFGLIQPAGEDSFVAAGEPGTPVWHEYTATGHFDQVADFYRGLFNWETATQDGYSLVLEDGAAFAGLWDATDQFPNEVPGFWQSYLGVRDIDEASRLVTEFGGEVIRGPEQSSFGPLLLVSDATGATVTFCETPEPVPEEDLSEADSILNL</sequence>
<feature type="domain" description="VOC" evidence="1">
    <location>
        <begin position="9"/>
        <end position="137"/>
    </location>
</feature>
<dbReference type="InterPro" id="IPR037523">
    <property type="entry name" value="VOC_core"/>
</dbReference>
<dbReference type="Pfam" id="PF00903">
    <property type="entry name" value="Glyoxalase"/>
    <property type="match status" value="1"/>
</dbReference>
<dbReference type="Proteomes" id="UP000198929">
    <property type="component" value="Unassembled WGS sequence"/>
</dbReference>
<dbReference type="EMBL" id="FOGQ01000007">
    <property type="protein sequence ID" value="SES03964.1"/>
    <property type="molecule type" value="Genomic_DNA"/>
</dbReference>
<keyword evidence="3" id="KW-1185">Reference proteome</keyword>
<protein>
    <recommendedName>
        <fullName evidence="1">VOC domain-containing protein</fullName>
    </recommendedName>
</protein>
<name>A0A1H9U473_9CORY</name>
<dbReference type="Gene3D" id="3.10.180.10">
    <property type="entry name" value="2,3-Dihydroxybiphenyl 1,2-Dioxygenase, domain 1"/>
    <property type="match status" value="2"/>
</dbReference>